<evidence type="ECO:0000313" key="2">
    <source>
        <dbReference type="EMBL" id="KAG8065402.1"/>
    </source>
</evidence>
<comment type="caution">
    <text evidence="2">The sequence shown here is derived from an EMBL/GenBank/DDBJ whole genome shotgun (WGS) entry which is preliminary data.</text>
</comment>
<gene>
    <name evidence="2" type="ORF">GUJ93_ZPchr0004g40094</name>
</gene>
<dbReference type="OrthoDB" id="1689420at2759"/>
<feature type="domain" description="Retrotransposon gag" evidence="1">
    <location>
        <begin position="307"/>
        <end position="359"/>
    </location>
</feature>
<dbReference type="Pfam" id="PF03732">
    <property type="entry name" value="Retrotrans_gag"/>
    <property type="match status" value="1"/>
</dbReference>
<name>A0A8J5V942_ZIZPA</name>
<keyword evidence="3" id="KW-1185">Reference proteome</keyword>
<dbReference type="EMBL" id="JAAALK010000285">
    <property type="protein sequence ID" value="KAG8065402.1"/>
    <property type="molecule type" value="Genomic_DNA"/>
</dbReference>
<organism evidence="2 3">
    <name type="scientific">Zizania palustris</name>
    <name type="common">Northern wild rice</name>
    <dbReference type="NCBI Taxonomy" id="103762"/>
    <lineage>
        <taxon>Eukaryota</taxon>
        <taxon>Viridiplantae</taxon>
        <taxon>Streptophyta</taxon>
        <taxon>Embryophyta</taxon>
        <taxon>Tracheophyta</taxon>
        <taxon>Spermatophyta</taxon>
        <taxon>Magnoliopsida</taxon>
        <taxon>Liliopsida</taxon>
        <taxon>Poales</taxon>
        <taxon>Poaceae</taxon>
        <taxon>BOP clade</taxon>
        <taxon>Oryzoideae</taxon>
        <taxon>Oryzeae</taxon>
        <taxon>Zizaniinae</taxon>
        <taxon>Zizania</taxon>
    </lineage>
</organism>
<dbReference type="PANTHER" id="PTHR33223:SF8">
    <property type="entry name" value="OS04G0172440 PROTEIN"/>
    <property type="match status" value="1"/>
</dbReference>
<accession>A0A8J5V942</accession>
<evidence type="ECO:0000313" key="3">
    <source>
        <dbReference type="Proteomes" id="UP000729402"/>
    </source>
</evidence>
<proteinExistence type="predicted"/>
<dbReference type="AlphaFoldDB" id="A0A8J5V942"/>
<dbReference type="Proteomes" id="UP000729402">
    <property type="component" value="Unassembled WGS sequence"/>
</dbReference>
<reference evidence="2" key="1">
    <citation type="journal article" date="2021" name="bioRxiv">
        <title>Whole Genome Assembly and Annotation of Northern Wild Rice, Zizania palustris L., Supports a Whole Genome Duplication in the Zizania Genus.</title>
        <authorList>
            <person name="Haas M."/>
            <person name="Kono T."/>
            <person name="Macchietto M."/>
            <person name="Millas R."/>
            <person name="McGilp L."/>
            <person name="Shao M."/>
            <person name="Duquette J."/>
            <person name="Hirsch C.N."/>
            <person name="Kimball J."/>
        </authorList>
    </citation>
    <scope>NUCLEOTIDE SEQUENCE</scope>
    <source>
        <tissue evidence="2">Fresh leaf tissue</tissue>
    </source>
</reference>
<dbReference type="PANTHER" id="PTHR33223">
    <property type="entry name" value="CCHC-TYPE DOMAIN-CONTAINING PROTEIN"/>
    <property type="match status" value="1"/>
</dbReference>
<reference evidence="2" key="2">
    <citation type="submission" date="2021-02" db="EMBL/GenBank/DDBJ databases">
        <authorList>
            <person name="Kimball J.A."/>
            <person name="Haas M.W."/>
            <person name="Macchietto M."/>
            <person name="Kono T."/>
            <person name="Duquette J."/>
            <person name="Shao M."/>
        </authorList>
    </citation>
    <scope>NUCLEOTIDE SEQUENCE</scope>
    <source>
        <tissue evidence="2">Fresh leaf tissue</tissue>
    </source>
</reference>
<dbReference type="InterPro" id="IPR005162">
    <property type="entry name" value="Retrotrans_gag_dom"/>
</dbReference>
<protein>
    <recommendedName>
        <fullName evidence="1">Retrotransposon gag domain-containing protein</fullName>
    </recommendedName>
</protein>
<evidence type="ECO:0000259" key="1">
    <source>
        <dbReference type="Pfam" id="PF03732"/>
    </source>
</evidence>
<sequence length="380" mass="41432">MSERRPLTARAVTAKPTMSGVEHSTLLAAVETVPPPPRCGPAGQWLVAIAKRFKSIEHHRRKVMGGKPQPPPGLRMGLKINPSKVEEDSEASELLFEACVAMPKGATLAPSVGNQVLKACSLLLTALQRVLTEGASESRDSAHPSVKGFLVQPEGLLPTPRVIRCPLGPQEPDPRLIRRFTLRLLGVERPGALWLLLRCFRPTTQLAETQKCPPTKTKALPKPRLRSYPGFRRRYPGGGKRPPIASALKLPPKLQEGLKTVRVPFDPRFKASKLHKYSGGSDPGEFACSYALAIEASGGVRSTMAKCFPLALEGVALRWFWSLKLGSINSWEQLKKKFVSNFQATFVAPTKSQIKGLSTSSVVDAAREGVLNPDLLSKLH</sequence>